<proteinExistence type="predicted"/>
<protein>
    <submittedName>
        <fullName evidence="5">PUA-like domain-containing protein</fullName>
    </submittedName>
</protein>
<dbReference type="GO" id="GO:0005634">
    <property type="term" value="C:nucleus"/>
    <property type="evidence" value="ECO:0007669"/>
    <property type="project" value="UniProtKB-SubCell"/>
</dbReference>
<dbReference type="EMBL" id="JARJCN010000001">
    <property type="protein sequence ID" value="KAJ7104254.1"/>
    <property type="molecule type" value="Genomic_DNA"/>
</dbReference>
<dbReference type="Proteomes" id="UP001222325">
    <property type="component" value="Unassembled WGS sequence"/>
</dbReference>
<comment type="subcellular location">
    <subcellularLocation>
        <location evidence="2">Nucleus</location>
    </subcellularLocation>
</comment>
<dbReference type="InterPro" id="IPR036987">
    <property type="entry name" value="SRA-YDG_sf"/>
</dbReference>
<evidence type="ECO:0000313" key="6">
    <source>
        <dbReference type="Proteomes" id="UP001222325"/>
    </source>
</evidence>
<comment type="caution">
    <text evidence="5">The sequence shown here is derived from an EMBL/GenBank/DDBJ whole genome shotgun (WGS) entry which is preliminary data.</text>
</comment>
<feature type="region of interest" description="Disordered" evidence="3">
    <location>
        <begin position="301"/>
        <end position="324"/>
    </location>
</feature>
<evidence type="ECO:0000256" key="1">
    <source>
        <dbReference type="ARBA" id="ARBA00023242"/>
    </source>
</evidence>
<keyword evidence="1 2" id="KW-0539">Nucleus</keyword>
<evidence type="ECO:0000256" key="3">
    <source>
        <dbReference type="SAM" id="MobiDB-lite"/>
    </source>
</evidence>
<dbReference type="InterPro" id="IPR015947">
    <property type="entry name" value="PUA-like_sf"/>
</dbReference>
<dbReference type="GO" id="GO:0061630">
    <property type="term" value="F:ubiquitin protein ligase activity"/>
    <property type="evidence" value="ECO:0007669"/>
    <property type="project" value="TreeGrafter"/>
</dbReference>
<keyword evidence="6" id="KW-1185">Reference proteome</keyword>
<evidence type="ECO:0000313" key="5">
    <source>
        <dbReference type="EMBL" id="KAJ7104254.1"/>
    </source>
</evidence>
<dbReference type="InterPro" id="IPR045134">
    <property type="entry name" value="UHRF1/2-like"/>
</dbReference>
<gene>
    <name evidence="5" type="ORF">B0H15DRAFT_809191</name>
</gene>
<dbReference type="GO" id="GO:0016567">
    <property type="term" value="P:protein ubiquitination"/>
    <property type="evidence" value="ECO:0007669"/>
    <property type="project" value="TreeGrafter"/>
</dbReference>
<dbReference type="PANTHER" id="PTHR14140:SF27">
    <property type="entry name" value="OS04G0289800 PROTEIN"/>
    <property type="match status" value="1"/>
</dbReference>
<feature type="compositionally biased region" description="Polar residues" evidence="3">
    <location>
        <begin position="243"/>
        <end position="265"/>
    </location>
</feature>
<feature type="region of interest" description="Disordered" evidence="3">
    <location>
        <begin position="231"/>
        <end position="269"/>
    </location>
</feature>
<dbReference type="PANTHER" id="PTHR14140">
    <property type="entry name" value="E3 UBIQUITIN-PROTEIN LIGASE UHRF-RELATED"/>
    <property type="match status" value="1"/>
</dbReference>
<reference evidence="5" key="1">
    <citation type="submission" date="2023-03" db="EMBL/GenBank/DDBJ databases">
        <title>Massive genome expansion in bonnet fungi (Mycena s.s.) driven by repeated elements and novel gene families across ecological guilds.</title>
        <authorList>
            <consortium name="Lawrence Berkeley National Laboratory"/>
            <person name="Harder C.B."/>
            <person name="Miyauchi S."/>
            <person name="Viragh M."/>
            <person name="Kuo A."/>
            <person name="Thoen E."/>
            <person name="Andreopoulos B."/>
            <person name="Lu D."/>
            <person name="Skrede I."/>
            <person name="Drula E."/>
            <person name="Henrissat B."/>
            <person name="Morin E."/>
            <person name="Kohler A."/>
            <person name="Barry K."/>
            <person name="LaButti K."/>
            <person name="Morin E."/>
            <person name="Salamov A."/>
            <person name="Lipzen A."/>
            <person name="Mereny Z."/>
            <person name="Hegedus B."/>
            <person name="Baldrian P."/>
            <person name="Stursova M."/>
            <person name="Weitz H."/>
            <person name="Taylor A."/>
            <person name="Grigoriev I.V."/>
            <person name="Nagy L.G."/>
            <person name="Martin F."/>
            <person name="Kauserud H."/>
        </authorList>
    </citation>
    <scope>NUCLEOTIDE SEQUENCE</scope>
    <source>
        <strain evidence="5">CBHHK173m</strain>
    </source>
</reference>
<dbReference type="SMART" id="SM00466">
    <property type="entry name" value="SRA"/>
    <property type="match status" value="1"/>
</dbReference>
<evidence type="ECO:0000259" key="4">
    <source>
        <dbReference type="PROSITE" id="PS51015"/>
    </source>
</evidence>
<dbReference type="Pfam" id="PF02182">
    <property type="entry name" value="SAD_SRA"/>
    <property type="match status" value="1"/>
</dbReference>
<dbReference type="GO" id="GO:0044027">
    <property type="term" value="P:negative regulation of gene expression via chromosomal CpG island methylation"/>
    <property type="evidence" value="ECO:0007669"/>
    <property type="project" value="TreeGrafter"/>
</dbReference>
<feature type="domain" description="YDG" evidence="4">
    <location>
        <begin position="21"/>
        <end position="167"/>
    </location>
</feature>
<dbReference type="SUPFAM" id="SSF88697">
    <property type="entry name" value="PUA domain-like"/>
    <property type="match status" value="1"/>
</dbReference>
<dbReference type="Gene3D" id="2.30.280.10">
    <property type="entry name" value="SRA-YDG"/>
    <property type="match status" value="1"/>
</dbReference>
<dbReference type="InterPro" id="IPR003105">
    <property type="entry name" value="SRA_YDG"/>
</dbReference>
<organism evidence="5 6">
    <name type="scientific">Mycena belliarum</name>
    <dbReference type="NCBI Taxonomy" id="1033014"/>
    <lineage>
        <taxon>Eukaryota</taxon>
        <taxon>Fungi</taxon>
        <taxon>Dikarya</taxon>
        <taxon>Basidiomycota</taxon>
        <taxon>Agaricomycotina</taxon>
        <taxon>Agaricomycetes</taxon>
        <taxon>Agaricomycetidae</taxon>
        <taxon>Agaricales</taxon>
        <taxon>Marasmiineae</taxon>
        <taxon>Mycenaceae</taxon>
        <taxon>Mycena</taxon>
    </lineage>
</organism>
<feature type="region of interest" description="Disordered" evidence="3">
    <location>
        <begin position="74"/>
        <end position="94"/>
    </location>
</feature>
<dbReference type="AlphaFoldDB" id="A0AAD6UJB1"/>
<dbReference type="PROSITE" id="PS51015">
    <property type="entry name" value="YDG"/>
    <property type="match status" value="1"/>
</dbReference>
<name>A0AAD6UJB1_9AGAR</name>
<evidence type="ECO:0000256" key="2">
    <source>
        <dbReference type="PROSITE-ProRule" id="PRU00358"/>
    </source>
</evidence>
<sequence length="324" mass="35911">MSAFRGRQLDRKPGLDPKVHGHIKDVCIFSTYKGRFECSEAGVHAPLSKGIHGSGNSPAFSVVLSGGYEDDSDKGDTFTYTGQGGRSRGERDWSGVQCEDQEWTGENKSLQLSHISGTPVRVVRGHTLHSRYAPAEGYRYDGLYKVTEATRAPGKTRFMTCQFTFERLPDQPPLPNKVLRTKKIIRRPMQIKLEAGDSKLLEAGSSRASGLHKQGPVAGPSRAHAPLIKARTSLERPRALSQLRKTVSPAQRPSEPTQTSLEPTRSLSLPSLKLEESVAGLARVVNPPEQSRTRALAEQLRFKRRRDDGEQEQKYAPFKLSKLI</sequence>
<accession>A0AAD6UJB1</accession>